<reference evidence="1 2" key="2">
    <citation type="submission" date="2020-04" db="EMBL/GenBank/DDBJ databases">
        <authorList>
            <person name="Fomenkov A."/>
            <person name="Anton B.P."/>
            <person name="Roberts R.J."/>
        </authorList>
    </citation>
    <scope>NUCLEOTIDE SEQUENCE [LARGE SCALE GENOMIC DNA]</scope>
    <source>
        <strain evidence="1 2">S2</strain>
    </source>
</reference>
<sequence>MTEPDVYQMNGYKNRQDYLNSLADEHALPEKVVELMANMLGPEEDFDGLVALVEDASASGEFDY</sequence>
<evidence type="ECO:0000313" key="2">
    <source>
        <dbReference type="Proteomes" id="UP000501868"/>
    </source>
</evidence>
<name>A0A6H1P754_PRIMG</name>
<reference evidence="1 2" key="1">
    <citation type="submission" date="2020-04" db="EMBL/GenBank/DDBJ databases">
        <title>Genome-Wide Identification of 5-Methylcytosine Sites in Bacterial Genomes By High-Throughput Sequencing of MspJI Restriction Fragments.</title>
        <authorList>
            <person name="Wu V."/>
        </authorList>
    </citation>
    <scope>NUCLEOTIDE SEQUENCE [LARGE SCALE GENOMIC DNA]</scope>
    <source>
        <strain evidence="1 2">S2</strain>
    </source>
</reference>
<dbReference type="AlphaFoldDB" id="A0A6H1P754"/>
<gene>
    <name evidence="1" type="ORF">HFZ78_23950</name>
</gene>
<protein>
    <submittedName>
        <fullName evidence="1">RNA polymerase</fullName>
    </submittedName>
</protein>
<dbReference type="Proteomes" id="UP000501868">
    <property type="component" value="Chromosome"/>
</dbReference>
<accession>A0A6H1P754</accession>
<dbReference type="EMBL" id="CP051128">
    <property type="protein sequence ID" value="QIZ09373.1"/>
    <property type="molecule type" value="Genomic_DNA"/>
</dbReference>
<organism evidence="1 2">
    <name type="scientific">Priestia megaterium</name>
    <name type="common">Bacillus megaterium</name>
    <dbReference type="NCBI Taxonomy" id="1404"/>
    <lineage>
        <taxon>Bacteria</taxon>
        <taxon>Bacillati</taxon>
        <taxon>Bacillota</taxon>
        <taxon>Bacilli</taxon>
        <taxon>Bacillales</taxon>
        <taxon>Bacillaceae</taxon>
        <taxon>Priestia</taxon>
    </lineage>
</organism>
<proteinExistence type="predicted"/>
<evidence type="ECO:0000313" key="1">
    <source>
        <dbReference type="EMBL" id="QIZ09373.1"/>
    </source>
</evidence>